<evidence type="ECO:0000313" key="2">
    <source>
        <dbReference type="EMBL" id="AKU70428.1"/>
    </source>
</evidence>
<protein>
    <submittedName>
        <fullName evidence="2">Uncharacterized protein</fullName>
    </submittedName>
</protein>
<name>A0A0K1NNF3_9BACT</name>
<evidence type="ECO:0000313" key="3">
    <source>
        <dbReference type="Proteomes" id="UP000060345"/>
    </source>
</evidence>
<dbReference type="EMBL" id="CP012075">
    <property type="protein sequence ID" value="AKU70428.1"/>
    <property type="molecule type" value="Genomic_DNA"/>
</dbReference>
<sequence>MPLEQYDGTNLQKISETEKGEGREKRDWAAERLEERREEVVPRQGIGSRKRIRERLPWIR</sequence>
<proteinExistence type="predicted"/>
<dbReference type="AlphaFoldDB" id="A0A0K1NNF3"/>
<accession>A0A0K1NNF3</accession>
<organism evidence="2 3">
    <name type="scientific">Prevotella fusca JCM 17724</name>
    <dbReference type="NCBI Taxonomy" id="1236517"/>
    <lineage>
        <taxon>Bacteria</taxon>
        <taxon>Pseudomonadati</taxon>
        <taxon>Bacteroidota</taxon>
        <taxon>Bacteroidia</taxon>
        <taxon>Bacteroidales</taxon>
        <taxon>Prevotellaceae</taxon>
        <taxon>Prevotella</taxon>
    </lineage>
</organism>
<feature type="region of interest" description="Disordered" evidence="1">
    <location>
        <begin position="1"/>
        <end position="27"/>
    </location>
</feature>
<dbReference type="Proteomes" id="UP000060345">
    <property type="component" value="Chromosome 2"/>
</dbReference>
<dbReference type="KEGG" id="pfus:ADJ77_11740"/>
<feature type="compositionally biased region" description="Basic and acidic residues" evidence="1">
    <location>
        <begin position="15"/>
        <end position="27"/>
    </location>
</feature>
<reference evidence="2 3" key="1">
    <citation type="submission" date="2015-07" db="EMBL/GenBank/DDBJ databases">
        <authorList>
            <person name="Noorani M."/>
        </authorList>
    </citation>
    <scope>NUCLEOTIDE SEQUENCE [LARGE SCALE GENOMIC DNA]</scope>
    <source>
        <strain evidence="2 3">W1435</strain>
    </source>
</reference>
<evidence type="ECO:0000256" key="1">
    <source>
        <dbReference type="SAM" id="MobiDB-lite"/>
    </source>
</evidence>
<gene>
    <name evidence="2" type="ORF">ADJ77_11740</name>
</gene>